<evidence type="ECO:0000256" key="6">
    <source>
        <dbReference type="SAM" id="Phobius"/>
    </source>
</evidence>
<keyword evidence="4 6" id="KW-1133">Transmembrane helix</keyword>
<dbReference type="Proteomes" id="UP000646827">
    <property type="component" value="Unassembled WGS sequence"/>
</dbReference>
<evidence type="ECO:0000256" key="5">
    <source>
        <dbReference type="ARBA" id="ARBA00023136"/>
    </source>
</evidence>
<dbReference type="GO" id="GO:0016020">
    <property type="term" value="C:membrane"/>
    <property type="evidence" value="ECO:0007669"/>
    <property type="project" value="UniProtKB-SubCell"/>
</dbReference>
<accession>A0A8H7S1I7</accession>
<name>A0A8H7S1I7_9FUNG</name>
<dbReference type="InterPro" id="IPR039542">
    <property type="entry name" value="Erv_N"/>
</dbReference>
<dbReference type="Pfam" id="PF07970">
    <property type="entry name" value="COPIIcoated_ERV"/>
    <property type="match status" value="1"/>
</dbReference>
<dbReference type="EMBL" id="JAEPRB010000138">
    <property type="protein sequence ID" value="KAG2220500.1"/>
    <property type="molecule type" value="Genomic_DNA"/>
</dbReference>
<feature type="transmembrane region" description="Helical" evidence="6">
    <location>
        <begin position="30"/>
        <end position="50"/>
    </location>
</feature>
<evidence type="ECO:0000313" key="9">
    <source>
        <dbReference type="EMBL" id="KAG2220500.1"/>
    </source>
</evidence>
<dbReference type="InterPro" id="IPR045888">
    <property type="entry name" value="Erv"/>
</dbReference>
<keyword evidence="3 6" id="KW-0812">Transmembrane</keyword>
<dbReference type="Pfam" id="PF13850">
    <property type="entry name" value="ERGIC_N"/>
    <property type="match status" value="1"/>
</dbReference>
<protein>
    <submittedName>
        <fullName evidence="9">Uncharacterized protein</fullName>
    </submittedName>
</protein>
<dbReference type="OrthoDB" id="5541786at2759"/>
<proteinExistence type="inferred from homology"/>
<reference evidence="9 10" key="1">
    <citation type="submission" date="2020-12" db="EMBL/GenBank/DDBJ databases">
        <title>Metabolic potential, ecology and presence of endohyphal bacteria is reflected in genomic diversity of Mucoromycotina.</title>
        <authorList>
            <person name="Muszewska A."/>
            <person name="Okrasinska A."/>
            <person name="Steczkiewicz K."/>
            <person name="Drgas O."/>
            <person name="Orlowska M."/>
            <person name="Perlinska-Lenart U."/>
            <person name="Aleksandrzak-Piekarczyk T."/>
            <person name="Szatraj K."/>
            <person name="Zielenkiewicz U."/>
            <person name="Pilsyk S."/>
            <person name="Malc E."/>
            <person name="Mieczkowski P."/>
            <person name="Kruszewska J.S."/>
            <person name="Biernat P."/>
            <person name="Pawlowska J."/>
        </authorList>
    </citation>
    <scope>NUCLEOTIDE SEQUENCE [LARGE SCALE GENOMIC DNA]</scope>
    <source>
        <strain evidence="9 10">CBS 142.35</strain>
    </source>
</reference>
<evidence type="ECO:0000256" key="4">
    <source>
        <dbReference type="ARBA" id="ARBA00022989"/>
    </source>
</evidence>
<dbReference type="GO" id="GO:0006890">
    <property type="term" value="P:retrograde vesicle-mediated transport, Golgi to endoplasmic reticulum"/>
    <property type="evidence" value="ECO:0007669"/>
    <property type="project" value="TreeGrafter"/>
</dbReference>
<comment type="subcellular location">
    <subcellularLocation>
        <location evidence="1">Membrane</location>
        <topology evidence="1">Multi-pass membrane protein</topology>
    </subcellularLocation>
</comment>
<feature type="domain" description="Endoplasmic reticulum vesicle transporter C-terminal" evidence="7">
    <location>
        <begin position="150"/>
        <end position="309"/>
    </location>
</feature>
<dbReference type="AlphaFoldDB" id="A0A8H7S1I7"/>
<dbReference type="InterPro" id="IPR012936">
    <property type="entry name" value="Erv_C"/>
</dbReference>
<keyword evidence="10" id="KW-1185">Reference proteome</keyword>
<keyword evidence="5 6" id="KW-0472">Membrane</keyword>
<dbReference type="PANTHER" id="PTHR10984">
    <property type="entry name" value="ENDOPLASMIC RETICULUM-GOLGI INTERMEDIATE COMPARTMENT PROTEIN"/>
    <property type="match status" value="1"/>
</dbReference>
<organism evidence="9 10">
    <name type="scientific">Circinella minor</name>
    <dbReference type="NCBI Taxonomy" id="1195481"/>
    <lineage>
        <taxon>Eukaryota</taxon>
        <taxon>Fungi</taxon>
        <taxon>Fungi incertae sedis</taxon>
        <taxon>Mucoromycota</taxon>
        <taxon>Mucoromycotina</taxon>
        <taxon>Mucoromycetes</taxon>
        <taxon>Mucorales</taxon>
        <taxon>Lichtheimiaceae</taxon>
        <taxon>Circinella</taxon>
    </lineage>
</organism>
<gene>
    <name evidence="9" type="ORF">INT45_000911</name>
</gene>
<dbReference type="GO" id="GO:0006888">
    <property type="term" value="P:endoplasmic reticulum to Golgi vesicle-mediated transport"/>
    <property type="evidence" value="ECO:0007669"/>
    <property type="project" value="TreeGrafter"/>
</dbReference>
<evidence type="ECO:0000259" key="7">
    <source>
        <dbReference type="Pfam" id="PF07970"/>
    </source>
</evidence>
<comment type="similarity">
    <text evidence="2">Belongs to the ERGIC family.</text>
</comment>
<dbReference type="GO" id="GO:0005783">
    <property type="term" value="C:endoplasmic reticulum"/>
    <property type="evidence" value="ECO:0007669"/>
    <property type="project" value="TreeGrafter"/>
</dbReference>
<evidence type="ECO:0000259" key="8">
    <source>
        <dbReference type="Pfam" id="PF13850"/>
    </source>
</evidence>
<evidence type="ECO:0000256" key="2">
    <source>
        <dbReference type="ARBA" id="ARBA00005648"/>
    </source>
</evidence>
<feature type="transmembrane region" description="Helical" evidence="6">
    <location>
        <begin position="292"/>
        <end position="311"/>
    </location>
</feature>
<evidence type="ECO:0000256" key="1">
    <source>
        <dbReference type="ARBA" id="ARBA00004141"/>
    </source>
</evidence>
<dbReference type="GO" id="GO:0030134">
    <property type="term" value="C:COPII-coated ER to Golgi transport vesicle"/>
    <property type="evidence" value="ECO:0007669"/>
    <property type="project" value="TreeGrafter"/>
</dbReference>
<comment type="caution">
    <text evidence="9">The sequence shown here is derived from an EMBL/GenBank/DDBJ whole genome shotgun (WGS) entry which is preliminary data.</text>
</comment>
<evidence type="ECO:0000256" key="3">
    <source>
        <dbReference type="ARBA" id="ARBA00022692"/>
    </source>
</evidence>
<feature type="domain" description="Endoplasmic reticulum vesicle transporter N-terminal" evidence="8">
    <location>
        <begin position="11"/>
        <end position="100"/>
    </location>
</feature>
<evidence type="ECO:0000313" key="10">
    <source>
        <dbReference type="Proteomes" id="UP000646827"/>
    </source>
</evidence>
<dbReference type="PANTHER" id="PTHR10984:SF25">
    <property type="entry name" value="ENDOPLASMIC RETICULUM-GOLGI INTERMEDIATE COMPARTMENT PROTEIN 3"/>
    <property type="match status" value="1"/>
</dbReference>
<sequence>MAFSQWTHKVAQFDAFPKVDADNQARSEKGGLLTILLACFLALLSLSEFSEYRTIHNDYRFIVDPTIETSIQINMDLTVAMPYTLFTVILVHVYDASGQRMHLTENLRLVPAQFSTNRAEQEKKQEPRFMQEVIKAASGKPYDENIAVEMGACRVFGSIYANKVAANLHITSLGHGYHSHTHTDHKLLNFTHRIDKFSFGKQYPDLVNPLDKSVEIAQDHFEVFQYFMSIVPTTYIDSGKDIILTNQYAVTDSRKAVPEGKAIGTVPGIFFKYDIEPISVQITETRQSFTHFLIRLCGIIGGSVVTVGFIYRSIKFVLTGGKEDPNLYAPTHNIMRSV</sequence>